<dbReference type="PANTHER" id="PTHR43489:SF7">
    <property type="entry name" value="3-DEHYDRO-D-GULOSIDE 4-EPIMERASE-RELATED"/>
    <property type="match status" value="1"/>
</dbReference>
<dbReference type="Pfam" id="PF01261">
    <property type="entry name" value="AP_endonuc_2"/>
    <property type="match status" value="1"/>
</dbReference>
<evidence type="ECO:0000259" key="2">
    <source>
        <dbReference type="Pfam" id="PF01261"/>
    </source>
</evidence>
<accession>A0A212LHL5</accession>
<feature type="domain" description="Xylose isomerase-like TIM barrel" evidence="2">
    <location>
        <begin position="25"/>
        <end position="249"/>
    </location>
</feature>
<keyword evidence="3" id="KW-0255">Endonuclease</keyword>
<dbReference type="SUPFAM" id="SSF51658">
    <property type="entry name" value="Xylose isomerase-like"/>
    <property type="match status" value="1"/>
</dbReference>
<protein>
    <submittedName>
        <fullName evidence="3">AP endonuclease family 2</fullName>
    </submittedName>
</protein>
<reference evidence="3" key="1">
    <citation type="submission" date="2016-08" db="EMBL/GenBank/DDBJ databases">
        <authorList>
            <person name="Seilhamer J.J."/>
        </authorList>
    </citation>
    <scope>NUCLEOTIDE SEQUENCE</scope>
    <source>
        <strain evidence="3">86</strain>
    </source>
</reference>
<evidence type="ECO:0000313" key="3">
    <source>
        <dbReference type="EMBL" id="SCM77051.1"/>
    </source>
</evidence>
<organism evidence="3">
    <name type="scientific">uncultured Pleomorphomonas sp</name>
    <dbReference type="NCBI Taxonomy" id="442121"/>
    <lineage>
        <taxon>Bacteria</taxon>
        <taxon>Pseudomonadati</taxon>
        <taxon>Pseudomonadota</taxon>
        <taxon>Alphaproteobacteria</taxon>
        <taxon>Hyphomicrobiales</taxon>
        <taxon>Pleomorphomonadaceae</taxon>
        <taxon>Pleomorphomonas</taxon>
        <taxon>environmental samples</taxon>
    </lineage>
</organism>
<dbReference type="Gene3D" id="3.20.20.150">
    <property type="entry name" value="Divalent-metal-dependent TIM barrel enzymes"/>
    <property type="match status" value="1"/>
</dbReference>
<dbReference type="InterPro" id="IPR036237">
    <property type="entry name" value="Xyl_isomerase-like_sf"/>
</dbReference>
<dbReference type="RefSeq" id="WP_288197044.1">
    <property type="nucleotide sequence ID" value="NZ_LT608334.1"/>
</dbReference>
<sequence>MKFGTLYSYWSPEWSCDCNGYAKLIEKVSEIGFDILEVSADHVYRMSAPELRRLNELSKKHNIIFTTNSGPAKEYDLSSTDEKVRQNGIEYFNVVMEKMVELGSNSLAGAIYSFWPCDFESTDKEGAWSRSIDALRIVAKTAERLGITISLEVLNRNESYILNTCEEAIAYCEKVGSPAVKILLDTYHMNIEEDSLPDTVRAAGPLLGHLHVGENNRKLPGMNNTIDWKALAGALHDIRYDGTVVMEPFLIAGGSVGYSIRLWRDLSNRANGREMDRYITESLRFLKESFA</sequence>
<dbReference type="GO" id="GO:0004519">
    <property type="term" value="F:endonuclease activity"/>
    <property type="evidence" value="ECO:0007669"/>
    <property type="project" value="UniProtKB-KW"/>
</dbReference>
<proteinExistence type="predicted"/>
<keyword evidence="3" id="KW-0540">Nuclease</keyword>
<gene>
    <name evidence="3" type="ORF">KL86PLE_40856</name>
</gene>
<dbReference type="PANTHER" id="PTHR43489">
    <property type="entry name" value="ISOMERASE"/>
    <property type="match status" value="1"/>
</dbReference>
<dbReference type="InterPro" id="IPR050417">
    <property type="entry name" value="Sugar_Epim/Isomerase"/>
</dbReference>
<dbReference type="GO" id="GO:0016853">
    <property type="term" value="F:isomerase activity"/>
    <property type="evidence" value="ECO:0007669"/>
    <property type="project" value="UniProtKB-KW"/>
</dbReference>
<keyword evidence="3" id="KW-0378">Hydrolase</keyword>
<dbReference type="AlphaFoldDB" id="A0A212LHL5"/>
<evidence type="ECO:0000256" key="1">
    <source>
        <dbReference type="ARBA" id="ARBA00023235"/>
    </source>
</evidence>
<keyword evidence="1" id="KW-0413">Isomerase</keyword>
<name>A0A212LHL5_9HYPH</name>
<dbReference type="InterPro" id="IPR013022">
    <property type="entry name" value="Xyl_isomerase-like_TIM-brl"/>
</dbReference>
<dbReference type="EMBL" id="FMJD01000008">
    <property type="protein sequence ID" value="SCM77051.1"/>
    <property type="molecule type" value="Genomic_DNA"/>
</dbReference>